<evidence type="ECO:0000256" key="4">
    <source>
        <dbReference type="ARBA" id="ARBA00022801"/>
    </source>
</evidence>
<evidence type="ECO:0000256" key="6">
    <source>
        <dbReference type="ARBA" id="ARBA00023136"/>
    </source>
</evidence>
<sequence>MAVWDDPDVDLLYEINGVAESAPAWADRTMAAAGEYGVVIGLALLMVLAWWRIVRRKARREDAVAGFAGLLWTPLAAGIALLVNIPIRGLVERPRPFVEHKGLDVLVEGKGDYSFVSDHSTLAMALAVGVFMVHRRYGLVGILLAVLAGVSRVYMGVHYPTDVVGGLALGAAVALLLAPPATWVLTPLVRSLAGSPRTGALVWAGASRRRERTSAKALPEEAAEADAEPGAPNASGTGTGSDSGSDVQPPPRGRGSRNDRDLAA</sequence>
<evidence type="ECO:0000256" key="1">
    <source>
        <dbReference type="ARBA" id="ARBA00004651"/>
    </source>
</evidence>
<reference evidence="10" key="2">
    <citation type="journal article" date="2023" name="Int. J. Syst. Evol. Microbiol.">
        <title>Streptomyces marispadix sp. nov., isolated from marine beach sediment of the Northern Coast of Portugal.</title>
        <authorList>
            <person name="dos Santos J.D.N."/>
            <person name="Vitorino I.R."/>
            <person name="Kallscheuer N."/>
            <person name="Srivastava A."/>
            <person name="Krautwurst S."/>
            <person name="Marz M."/>
            <person name="Jogler C."/>
            <person name="Lobo Da Cunha A."/>
            <person name="Catita J."/>
            <person name="Goncalves H."/>
            <person name="Gonzalez I."/>
            <person name="Reyes F."/>
            <person name="Lage O.M."/>
        </authorList>
    </citation>
    <scope>NUCLEOTIDE SEQUENCE</scope>
    <source>
        <strain evidence="10">M600PL45_2</strain>
    </source>
</reference>
<organism evidence="10 11">
    <name type="scientific">Streptomyces marispadix</name>
    <dbReference type="NCBI Taxonomy" id="2922868"/>
    <lineage>
        <taxon>Bacteria</taxon>
        <taxon>Bacillati</taxon>
        <taxon>Actinomycetota</taxon>
        <taxon>Actinomycetes</taxon>
        <taxon>Kitasatosporales</taxon>
        <taxon>Streptomycetaceae</taxon>
        <taxon>Streptomyces</taxon>
    </lineage>
</organism>
<evidence type="ECO:0000256" key="5">
    <source>
        <dbReference type="ARBA" id="ARBA00022989"/>
    </source>
</evidence>
<feature type="transmembrane region" description="Helical" evidence="8">
    <location>
        <begin position="30"/>
        <end position="51"/>
    </location>
</feature>
<keyword evidence="11" id="KW-1185">Reference proteome</keyword>
<reference evidence="10" key="1">
    <citation type="submission" date="2022-03" db="EMBL/GenBank/DDBJ databases">
        <authorList>
            <person name="Santos J.D.N."/>
            <person name="Kallscheuer N."/>
            <person name="Jogler C."/>
            <person name="Lage O.M."/>
        </authorList>
    </citation>
    <scope>NUCLEOTIDE SEQUENCE</scope>
    <source>
        <strain evidence="10">M600PL45_2</strain>
    </source>
</reference>
<feature type="region of interest" description="Disordered" evidence="7">
    <location>
        <begin position="212"/>
        <end position="264"/>
    </location>
</feature>
<evidence type="ECO:0000313" key="11">
    <source>
        <dbReference type="Proteomes" id="UP001166784"/>
    </source>
</evidence>
<dbReference type="InterPro" id="IPR036938">
    <property type="entry name" value="PAP2/HPO_sf"/>
</dbReference>
<evidence type="ECO:0000259" key="9">
    <source>
        <dbReference type="SMART" id="SM00014"/>
    </source>
</evidence>
<dbReference type="Proteomes" id="UP001166784">
    <property type="component" value="Unassembled WGS sequence"/>
</dbReference>
<dbReference type="SMART" id="SM00014">
    <property type="entry name" value="acidPPc"/>
    <property type="match status" value="1"/>
</dbReference>
<gene>
    <name evidence="10" type="ORF">MMA15_12250</name>
</gene>
<accession>A0ABS9SY00</accession>
<dbReference type="Pfam" id="PF01569">
    <property type="entry name" value="PAP2"/>
    <property type="match status" value="1"/>
</dbReference>
<comment type="subcellular location">
    <subcellularLocation>
        <location evidence="1">Cell membrane</location>
        <topology evidence="1">Multi-pass membrane protein</topology>
    </subcellularLocation>
</comment>
<name>A0ABS9SY00_9ACTN</name>
<feature type="transmembrane region" description="Helical" evidence="8">
    <location>
        <begin position="139"/>
        <end position="157"/>
    </location>
</feature>
<feature type="transmembrane region" description="Helical" evidence="8">
    <location>
        <begin position="163"/>
        <end position="185"/>
    </location>
</feature>
<proteinExistence type="predicted"/>
<comment type="caution">
    <text evidence="10">The sequence shown here is derived from an EMBL/GenBank/DDBJ whole genome shotgun (WGS) entry which is preliminary data.</text>
</comment>
<evidence type="ECO:0000256" key="2">
    <source>
        <dbReference type="ARBA" id="ARBA00022475"/>
    </source>
</evidence>
<evidence type="ECO:0000313" key="10">
    <source>
        <dbReference type="EMBL" id="MCH6161145.1"/>
    </source>
</evidence>
<evidence type="ECO:0000256" key="3">
    <source>
        <dbReference type="ARBA" id="ARBA00022692"/>
    </source>
</evidence>
<dbReference type="SUPFAM" id="SSF48317">
    <property type="entry name" value="Acid phosphatase/Vanadium-dependent haloperoxidase"/>
    <property type="match status" value="1"/>
</dbReference>
<dbReference type="PANTHER" id="PTHR14969:SF62">
    <property type="entry name" value="DECAPRENYLPHOSPHORYL-5-PHOSPHORIBOSE PHOSPHATASE RV3807C-RELATED"/>
    <property type="match status" value="1"/>
</dbReference>
<evidence type="ECO:0000256" key="8">
    <source>
        <dbReference type="SAM" id="Phobius"/>
    </source>
</evidence>
<keyword evidence="3 8" id="KW-0812">Transmembrane</keyword>
<feature type="domain" description="Phosphatidic acid phosphatase type 2/haloperoxidase" evidence="9">
    <location>
        <begin position="67"/>
        <end position="178"/>
    </location>
</feature>
<dbReference type="InterPro" id="IPR000326">
    <property type="entry name" value="PAP2/HPO"/>
</dbReference>
<feature type="transmembrane region" description="Helical" evidence="8">
    <location>
        <begin position="63"/>
        <end position="87"/>
    </location>
</feature>
<evidence type="ECO:0000256" key="7">
    <source>
        <dbReference type="SAM" id="MobiDB-lite"/>
    </source>
</evidence>
<dbReference type="PANTHER" id="PTHR14969">
    <property type="entry name" value="SPHINGOSINE-1-PHOSPHATE PHOSPHOHYDROLASE"/>
    <property type="match status" value="1"/>
</dbReference>
<dbReference type="Gene3D" id="1.20.144.10">
    <property type="entry name" value="Phosphatidic acid phosphatase type 2/haloperoxidase"/>
    <property type="match status" value="1"/>
</dbReference>
<keyword evidence="6 8" id="KW-0472">Membrane</keyword>
<protein>
    <submittedName>
        <fullName evidence="10">Phosphatase PAP2 family protein</fullName>
    </submittedName>
</protein>
<feature type="compositionally biased region" description="Low complexity" evidence="7">
    <location>
        <begin position="228"/>
        <end position="246"/>
    </location>
</feature>
<keyword evidence="4" id="KW-0378">Hydrolase</keyword>
<dbReference type="EMBL" id="JAKWJU010000002">
    <property type="protein sequence ID" value="MCH6161145.1"/>
    <property type="molecule type" value="Genomic_DNA"/>
</dbReference>
<dbReference type="RefSeq" id="WP_241059327.1">
    <property type="nucleotide sequence ID" value="NZ_JAKWJU010000002.1"/>
</dbReference>
<keyword evidence="5 8" id="KW-1133">Transmembrane helix</keyword>
<keyword evidence="2" id="KW-1003">Cell membrane</keyword>